<name>A0AAW1DKW3_9HEMI</name>
<comment type="similarity">
    <text evidence="1">Belongs to the DPCD family.</text>
</comment>
<dbReference type="PANTHER" id="PTHR31921">
    <property type="entry name" value="PROTEIN DPCD"/>
    <property type="match status" value="1"/>
</dbReference>
<dbReference type="InterPro" id="IPR026224">
    <property type="entry name" value="DPCD"/>
</dbReference>
<evidence type="ECO:0000313" key="3">
    <source>
        <dbReference type="EMBL" id="KAK9509562.1"/>
    </source>
</evidence>
<proteinExistence type="inferred from homology"/>
<evidence type="ECO:0000256" key="1">
    <source>
        <dbReference type="ARBA" id="ARBA00010597"/>
    </source>
</evidence>
<dbReference type="Proteomes" id="UP001461498">
    <property type="component" value="Unassembled WGS sequence"/>
</dbReference>
<keyword evidence="4" id="KW-1185">Reference proteome</keyword>
<dbReference type="AlphaFoldDB" id="A0AAW1DKW3"/>
<dbReference type="PRINTS" id="PR02065">
    <property type="entry name" value="PROTEINDPCD"/>
</dbReference>
<accession>A0AAW1DKW3</accession>
<dbReference type="PANTHER" id="PTHR31921:SF1">
    <property type="entry name" value="PROTEIN DPCD"/>
    <property type="match status" value="1"/>
</dbReference>
<protein>
    <recommendedName>
        <fullName evidence="2">Protein DPCD</fullName>
    </recommendedName>
</protein>
<dbReference type="EMBL" id="JAPXFL010000003">
    <property type="protein sequence ID" value="KAK9509562.1"/>
    <property type="molecule type" value="Genomic_DNA"/>
</dbReference>
<organism evidence="3 4">
    <name type="scientific">Rhynocoris fuscipes</name>
    <dbReference type="NCBI Taxonomy" id="488301"/>
    <lineage>
        <taxon>Eukaryota</taxon>
        <taxon>Metazoa</taxon>
        <taxon>Ecdysozoa</taxon>
        <taxon>Arthropoda</taxon>
        <taxon>Hexapoda</taxon>
        <taxon>Insecta</taxon>
        <taxon>Pterygota</taxon>
        <taxon>Neoptera</taxon>
        <taxon>Paraneoptera</taxon>
        <taxon>Hemiptera</taxon>
        <taxon>Heteroptera</taxon>
        <taxon>Panheteroptera</taxon>
        <taxon>Cimicomorpha</taxon>
        <taxon>Reduviidae</taxon>
        <taxon>Harpactorinae</taxon>
        <taxon>Harpactorini</taxon>
        <taxon>Rhynocoris</taxon>
    </lineage>
</organism>
<evidence type="ECO:0000313" key="4">
    <source>
        <dbReference type="Proteomes" id="UP001461498"/>
    </source>
</evidence>
<evidence type="ECO:0000256" key="2">
    <source>
        <dbReference type="ARBA" id="ARBA00020330"/>
    </source>
</evidence>
<comment type="caution">
    <text evidence="3">The sequence shown here is derived from an EMBL/GenBank/DDBJ whole genome shotgun (WGS) entry which is preliminary data.</text>
</comment>
<reference evidence="3 4" key="1">
    <citation type="submission" date="2022-12" db="EMBL/GenBank/DDBJ databases">
        <title>Chromosome-level genome assembly of true bugs.</title>
        <authorList>
            <person name="Ma L."/>
            <person name="Li H."/>
        </authorList>
    </citation>
    <scope>NUCLEOTIDE SEQUENCE [LARGE SCALE GENOMIC DNA]</scope>
    <source>
        <strain evidence="3">Lab_2022b</strain>
    </source>
</reference>
<gene>
    <name evidence="3" type="ORF">O3M35_006850</name>
</gene>
<sequence length="208" mass="24413">MDWLSQIRNAEKTSLIQDGKRKVHYKFQNDVEMAEEYNMETNILTRRAWKRGGALRKTGIWEVEVGDPDPVIQSNDIGIKENSNSPYIVKRITKTNIEWRIRNLPYPIETYSVTADEASRAIIVRTTNKKYYKKINVEELERVNLPPVQKNIDFTHKFNSLIITYKKPPEVLDLERKVLEELKNKILKKRNKFKGDADFLNSIAQTEC</sequence>
<dbReference type="Pfam" id="PF14913">
    <property type="entry name" value="DPCD"/>
    <property type="match status" value="1"/>
</dbReference>